<dbReference type="PANTHER" id="PTHR43290">
    <property type="entry name" value="MEVALONATE KINASE"/>
    <property type="match status" value="1"/>
</dbReference>
<comment type="pathway">
    <text evidence="12">Isoprenoid biosynthesis; isopentenyl diphosphate biosynthesis via mevalonate pathway; isopentenyl diphosphate from (R)-mevalonate: step 1/3.</text>
</comment>
<keyword evidence="9" id="KW-0067">ATP-binding</keyword>
<dbReference type="SUPFAM" id="SSF54211">
    <property type="entry name" value="Ribosomal protein S5 domain 2-like"/>
    <property type="match status" value="1"/>
</dbReference>
<dbReference type="Proteomes" id="UP000652681">
    <property type="component" value="Unassembled WGS sequence"/>
</dbReference>
<evidence type="ECO:0000256" key="12">
    <source>
        <dbReference type="ARBA" id="ARBA00029438"/>
    </source>
</evidence>
<sequence length="313" mass="35403">MESVNSKVLVFGEYSVLHNSMALTIPFNKFSGTLCYPENVEESAIAVLSNKGIREFCKHIIENHTDDTFKLNVNKLSRELDKGLFFRSDIPQGFGLGSSGALVAAIFLRYLDKAGDFKDELKHLTMDRIQNLKSYLGALEGYFHGKSSGIDPLSIIINKPLLLKSDKEIVKVDIPAYNDAGQNVLFLLNTGLARNSENLIKQFNSACEKEEFKQKLETKLIEYTNAGITDFLNGDTKSFYLNLEKLVRFQLQEMDYLIPEKYQGMVQQGLDTKTYYLKICGSGGGGYMIGFTQNWEEAQQLLKGEELEVLYRF</sequence>
<comment type="caution">
    <text evidence="14">The sequence shown here is derived from an EMBL/GenBank/DDBJ whole genome shotgun (WGS) entry which is preliminary data.</text>
</comment>
<name>A0A8J6P407_9FLAO</name>
<gene>
    <name evidence="14" type="ORF">H9Y05_01090</name>
</gene>
<dbReference type="Gene3D" id="3.30.70.890">
    <property type="entry name" value="GHMP kinase, C-terminal domain"/>
    <property type="match status" value="1"/>
</dbReference>
<organism evidence="14 15">
    <name type="scientific">Taishania pollutisoli</name>
    <dbReference type="NCBI Taxonomy" id="2766479"/>
    <lineage>
        <taxon>Bacteria</taxon>
        <taxon>Pseudomonadati</taxon>
        <taxon>Bacteroidota</taxon>
        <taxon>Flavobacteriia</taxon>
        <taxon>Flavobacteriales</taxon>
        <taxon>Crocinitomicaceae</taxon>
        <taxon>Taishania</taxon>
    </lineage>
</organism>
<evidence type="ECO:0000259" key="13">
    <source>
        <dbReference type="Pfam" id="PF00288"/>
    </source>
</evidence>
<evidence type="ECO:0000256" key="3">
    <source>
        <dbReference type="ARBA" id="ARBA00012103"/>
    </source>
</evidence>
<dbReference type="InterPro" id="IPR014721">
    <property type="entry name" value="Ribsml_uS5_D2-typ_fold_subgr"/>
</dbReference>
<dbReference type="InterPro" id="IPR006203">
    <property type="entry name" value="GHMP_knse_ATP-bd_CS"/>
</dbReference>
<evidence type="ECO:0000256" key="7">
    <source>
        <dbReference type="ARBA" id="ARBA00022741"/>
    </source>
</evidence>
<dbReference type="GO" id="GO:0005524">
    <property type="term" value="F:ATP binding"/>
    <property type="evidence" value="ECO:0007669"/>
    <property type="project" value="UniProtKB-KW"/>
</dbReference>
<evidence type="ECO:0000256" key="4">
    <source>
        <dbReference type="ARBA" id="ARBA00022490"/>
    </source>
</evidence>
<keyword evidence="11" id="KW-0443">Lipid metabolism</keyword>
<dbReference type="EMBL" id="JACVEL010000001">
    <property type="protein sequence ID" value="MBC9811059.1"/>
    <property type="molecule type" value="Genomic_DNA"/>
</dbReference>
<evidence type="ECO:0000256" key="2">
    <source>
        <dbReference type="ARBA" id="ARBA00006495"/>
    </source>
</evidence>
<protein>
    <recommendedName>
        <fullName evidence="3">mevalonate kinase</fullName>
        <ecNumber evidence="3">2.7.1.36</ecNumber>
    </recommendedName>
</protein>
<evidence type="ECO:0000256" key="8">
    <source>
        <dbReference type="ARBA" id="ARBA00022777"/>
    </source>
</evidence>
<dbReference type="PROSITE" id="PS00627">
    <property type="entry name" value="GHMP_KINASES_ATP"/>
    <property type="match status" value="1"/>
</dbReference>
<dbReference type="Gene3D" id="3.30.230.10">
    <property type="match status" value="1"/>
</dbReference>
<dbReference type="InterPro" id="IPR020568">
    <property type="entry name" value="Ribosomal_Su5_D2-typ_SF"/>
</dbReference>
<evidence type="ECO:0000256" key="6">
    <source>
        <dbReference type="ARBA" id="ARBA00022679"/>
    </source>
</evidence>
<dbReference type="Pfam" id="PF00288">
    <property type="entry name" value="GHMP_kinases_N"/>
    <property type="match status" value="1"/>
</dbReference>
<dbReference type="RefSeq" id="WP_163492314.1">
    <property type="nucleotide sequence ID" value="NZ_JACVEL010000001.1"/>
</dbReference>
<evidence type="ECO:0000256" key="5">
    <source>
        <dbReference type="ARBA" id="ARBA00022516"/>
    </source>
</evidence>
<comment type="similarity">
    <text evidence="2">Belongs to the GHMP kinase family. Mevalonate kinase subfamily.</text>
</comment>
<dbReference type="EC" id="2.7.1.36" evidence="3"/>
<dbReference type="PANTHER" id="PTHR43290:SF2">
    <property type="entry name" value="MEVALONATE KINASE"/>
    <property type="match status" value="1"/>
</dbReference>
<reference evidence="14" key="1">
    <citation type="submission" date="2020-09" db="EMBL/GenBank/DDBJ databases">
        <title>Taishania pollutisoli gen. nov., sp. nov., Isolated from Tetrabromobisphenol A-Contaminated Soil.</title>
        <authorList>
            <person name="Chen Q."/>
        </authorList>
    </citation>
    <scope>NUCLEOTIDE SEQUENCE</scope>
    <source>
        <strain evidence="14">CZZ-1</strain>
    </source>
</reference>
<dbReference type="GO" id="GO:0019287">
    <property type="term" value="P:isopentenyl diphosphate biosynthetic process, mevalonate pathway"/>
    <property type="evidence" value="ECO:0007669"/>
    <property type="project" value="TreeGrafter"/>
</dbReference>
<evidence type="ECO:0000256" key="1">
    <source>
        <dbReference type="ARBA" id="ARBA00004496"/>
    </source>
</evidence>
<keyword evidence="8 14" id="KW-0418">Kinase</keyword>
<keyword evidence="4" id="KW-0963">Cytoplasm</keyword>
<keyword evidence="7" id="KW-0547">Nucleotide-binding</keyword>
<dbReference type="PRINTS" id="PR00960">
    <property type="entry name" value="LMBPPROTEIN"/>
</dbReference>
<evidence type="ECO:0000256" key="10">
    <source>
        <dbReference type="ARBA" id="ARBA00022842"/>
    </source>
</evidence>
<keyword evidence="10" id="KW-0460">Magnesium</keyword>
<dbReference type="SUPFAM" id="SSF55060">
    <property type="entry name" value="GHMP Kinase, C-terminal domain"/>
    <property type="match status" value="1"/>
</dbReference>
<dbReference type="InterPro" id="IPR006205">
    <property type="entry name" value="Mev_gal_kin"/>
</dbReference>
<accession>A0A8J6P407</accession>
<evidence type="ECO:0000256" key="9">
    <source>
        <dbReference type="ARBA" id="ARBA00022840"/>
    </source>
</evidence>
<proteinExistence type="inferred from homology"/>
<keyword evidence="15" id="KW-1185">Reference proteome</keyword>
<evidence type="ECO:0000313" key="14">
    <source>
        <dbReference type="EMBL" id="MBC9811059.1"/>
    </source>
</evidence>
<keyword evidence="6" id="KW-0808">Transferase</keyword>
<dbReference type="InterPro" id="IPR001174">
    <property type="entry name" value="HddA/FKP"/>
</dbReference>
<dbReference type="AlphaFoldDB" id="A0A8J6P407"/>
<dbReference type="InterPro" id="IPR036554">
    <property type="entry name" value="GHMP_kinase_C_sf"/>
</dbReference>
<dbReference type="GO" id="GO:0004496">
    <property type="term" value="F:mevalonate kinase activity"/>
    <property type="evidence" value="ECO:0007669"/>
    <property type="project" value="UniProtKB-EC"/>
</dbReference>
<dbReference type="GO" id="GO:0005829">
    <property type="term" value="C:cytosol"/>
    <property type="evidence" value="ECO:0007669"/>
    <property type="project" value="TreeGrafter"/>
</dbReference>
<evidence type="ECO:0000313" key="15">
    <source>
        <dbReference type="Proteomes" id="UP000652681"/>
    </source>
</evidence>
<comment type="subcellular location">
    <subcellularLocation>
        <location evidence="1">Cytoplasm</location>
    </subcellularLocation>
</comment>
<feature type="domain" description="GHMP kinase N-terminal" evidence="13">
    <location>
        <begin position="78"/>
        <end position="151"/>
    </location>
</feature>
<dbReference type="InterPro" id="IPR006204">
    <property type="entry name" value="GHMP_kinase_N_dom"/>
</dbReference>
<keyword evidence="5" id="KW-0444">Lipid biosynthesis</keyword>
<evidence type="ECO:0000256" key="11">
    <source>
        <dbReference type="ARBA" id="ARBA00023098"/>
    </source>
</evidence>